<dbReference type="RefSeq" id="YP_009953762.1">
    <property type="nucleotide sequence ID" value="NC_051625.1"/>
</dbReference>
<name>A0A482JG11_9CAUD</name>
<sequence>MTSRRPSPAAAPANSTESVLKACCAAQIARVRTDRFNESVLTFPQVKAYKYVFSTDSTDIYGLTSRVEIRGVFPGRLGREAVCGTDMQKSVLSVLTPSAANCGACPASSEGLPPLPRR</sequence>
<accession>A0A482JG11</accession>
<evidence type="ECO:0000313" key="2">
    <source>
        <dbReference type="Proteomes" id="UP000295207"/>
    </source>
</evidence>
<gene>
    <name evidence="1" type="primary">72</name>
    <name evidence="1" type="ORF">SEA_NIKLAS_72</name>
</gene>
<dbReference type="Proteomes" id="UP000295207">
    <property type="component" value="Segment"/>
</dbReference>
<dbReference type="GeneID" id="60325241"/>
<reference evidence="1 2" key="1">
    <citation type="submission" date="2019-02" db="EMBL/GenBank/DDBJ databases">
        <authorList>
            <person name="Johnson N."/>
            <person name="McClure M.G."/>
            <person name="Christensen M."/>
            <person name="Johnson M."/>
            <person name="Gaffney B.L."/>
            <person name="Staples A.K."/>
            <person name="King R.A."/>
            <person name="Rinehart C.A."/>
            <person name="Rowland N.S."/>
            <person name="Garlena R.A."/>
            <person name="Russell D.A."/>
            <person name="Pope W.H."/>
            <person name="Jacobs-Sera D."/>
            <person name="Hendrix R.W."/>
            <person name="Hatfull G.F."/>
        </authorList>
    </citation>
    <scope>NUCLEOTIDE SEQUENCE [LARGE SCALE GENOMIC DNA]</scope>
</reference>
<evidence type="ECO:0000313" key="1">
    <source>
        <dbReference type="EMBL" id="QBP31654.1"/>
    </source>
</evidence>
<proteinExistence type="predicted"/>
<keyword evidence="2" id="KW-1185">Reference proteome</keyword>
<dbReference type="KEGG" id="vg:60325241"/>
<dbReference type="EMBL" id="MK494119">
    <property type="protein sequence ID" value="QBP31654.1"/>
    <property type="molecule type" value="Genomic_DNA"/>
</dbReference>
<protein>
    <submittedName>
        <fullName evidence="1">Uncharacterized protein</fullName>
    </submittedName>
</protein>
<organism evidence="1 2">
    <name type="scientific">Mycobacterium Phage Niklas</name>
    <dbReference type="NCBI Taxonomy" id="2517936"/>
    <lineage>
        <taxon>Viruses</taxon>
        <taxon>Duplodnaviria</taxon>
        <taxon>Heunggongvirae</taxon>
        <taxon>Uroviricota</taxon>
        <taxon>Caudoviricetes</taxon>
        <taxon>Weiservirinae</taxon>
        <taxon>Anayavirus</taxon>
        <taxon>Anayavirus niklas</taxon>
    </lineage>
</organism>